<dbReference type="CDD" id="cd02042">
    <property type="entry name" value="ParAB_family"/>
    <property type="match status" value="1"/>
</dbReference>
<dbReference type="AlphaFoldDB" id="A0A1G1Y037"/>
<dbReference type="FunFam" id="3.40.50.300:FF:000285">
    <property type="entry name" value="Sporulation initiation inhibitor Soj"/>
    <property type="match status" value="1"/>
</dbReference>
<name>A0A1G1Y037_9BACT</name>
<evidence type="ECO:0000313" key="3">
    <source>
        <dbReference type="Proteomes" id="UP000178240"/>
    </source>
</evidence>
<dbReference type="PANTHER" id="PTHR13696">
    <property type="entry name" value="P-LOOP CONTAINING NUCLEOSIDE TRIPHOSPHATE HYDROLASE"/>
    <property type="match status" value="1"/>
</dbReference>
<dbReference type="PANTHER" id="PTHR13696:SF52">
    <property type="entry name" value="PARA FAMILY PROTEIN CT_582"/>
    <property type="match status" value="1"/>
</dbReference>
<protein>
    <submittedName>
        <fullName evidence="2">Chromosome partitioning protein ParA</fullName>
    </submittedName>
</protein>
<feature type="domain" description="AAA" evidence="1">
    <location>
        <begin position="3"/>
        <end position="177"/>
    </location>
</feature>
<dbReference type="PIRSF" id="PIRSF009320">
    <property type="entry name" value="Nuc_binding_HP_1000"/>
    <property type="match status" value="1"/>
</dbReference>
<accession>A0A1G1Y037</accession>
<proteinExistence type="predicted"/>
<evidence type="ECO:0000259" key="1">
    <source>
        <dbReference type="Pfam" id="PF13614"/>
    </source>
</evidence>
<evidence type="ECO:0000313" key="2">
    <source>
        <dbReference type="EMBL" id="OGY45581.1"/>
    </source>
</evidence>
<dbReference type="InterPro" id="IPR050678">
    <property type="entry name" value="DNA_Partitioning_ATPase"/>
</dbReference>
<comment type="caution">
    <text evidence="2">The sequence shown here is derived from an EMBL/GenBank/DDBJ whole genome shotgun (WGS) entry which is preliminary data.</text>
</comment>
<reference evidence="2 3" key="1">
    <citation type="journal article" date="2016" name="Nat. Commun.">
        <title>Thousands of microbial genomes shed light on interconnected biogeochemical processes in an aquifer system.</title>
        <authorList>
            <person name="Anantharaman K."/>
            <person name="Brown C.T."/>
            <person name="Hug L.A."/>
            <person name="Sharon I."/>
            <person name="Castelle C.J."/>
            <person name="Probst A.J."/>
            <person name="Thomas B.C."/>
            <person name="Singh A."/>
            <person name="Wilkins M.J."/>
            <person name="Karaoz U."/>
            <person name="Brodie E.L."/>
            <person name="Williams K.H."/>
            <person name="Hubbard S.S."/>
            <person name="Banfield J.F."/>
        </authorList>
    </citation>
    <scope>NUCLEOTIDE SEQUENCE [LARGE SCALE GENOMIC DNA]</scope>
</reference>
<dbReference type="SUPFAM" id="SSF52540">
    <property type="entry name" value="P-loop containing nucleoside triphosphate hydrolases"/>
    <property type="match status" value="1"/>
</dbReference>
<organism evidence="2 3">
    <name type="scientific">Candidatus Buchananbacteria bacterium RIFCSPHIGHO2_01_FULL_44_11</name>
    <dbReference type="NCBI Taxonomy" id="1797535"/>
    <lineage>
        <taxon>Bacteria</taxon>
        <taxon>Candidatus Buchananiibacteriota</taxon>
    </lineage>
</organism>
<dbReference type="InterPro" id="IPR027417">
    <property type="entry name" value="P-loop_NTPase"/>
</dbReference>
<gene>
    <name evidence="2" type="ORF">A2744_02570</name>
</gene>
<dbReference type="STRING" id="1797535.A2744_02570"/>
<dbReference type="InterPro" id="IPR025669">
    <property type="entry name" value="AAA_dom"/>
</dbReference>
<dbReference type="Gene3D" id="3.40.50.300">
    <property type="entry name" value="P-loop containing nucleotide triphosphate hydrolases"/>
    <property type="match status" value="1"/>
</dbReference>
<dbReference type="EMBL" id="MHIE01000018">
    <property type="protein sequence ID" value="OGY45581.1"/>
    <property type="molecule type" value="Genomic_DNA"/>
</dbReference>
<dbReference type="Pfam" id="PF13614">
    <property type="entry name" value="AAA_31"/>
    <property type="match status" value="1"/>
</dbReference>
<sequence length="261" mass="28617">MSRIIAVVNQKGGVGKTTTAVNLGAYLAWLGNFVLLIDADPQANATSGLGLGQNKLEKNIYQVLADSISLREIIQPTSHQGYKVAPSSPDLAGARVELVSLPDREYRLRQALMEIRNDYDYIIIDCPPSLDLLTVNGLVAADSVLIPVQAEYLALEGLGQLLSTINLIKENLSPSLDVLGAVLTMYDKRNRLSRQVYDELHQHFPGSVFNTIIPRNIRLTESPSYGQTILAYDPTSPGAKAYEDLAREIIEKHSSLINPSF</sequence>
<dbReference type="Proteomes" id="UP000178240">
    <property type="component" value="Unassembled WGS sequence"/>
</dbReference>